<evidence type="ECO:0000256" key="4">
    <source>
        <dbReference type="ARBA" id="ARBA00011738"/>
    </source>
</evidence>
<accession>A0A1V8RR25</accession>
<evidence type="ECO:0000256" key="11">
    <source>
        <dbReference type="ARBA" id="ARBA00029321"/>
    </source>
</evidence>
<dbReference type="GO" id="GO:0006096">
    <property type="term" value="P:glycolytic process"/>
    <property type="evidence" value="ECO:0007669"/>
    <property type="project" value="UniProtKB-UniRule"/>
</dbReference>
<dbReference type="AlphaFoldDB" id="A0A1V8RR25"/>
<gene>
    <name evidence="12" type="primary">pgiA</name>
    <name evidence="15" type="ORF">BFN67_18360</name>
</gene>
<evidence type="ECO:0000313" key="16">
    <source>
        <dbReference type="Proteomes" id="UP000191905"/>
    </source>
</evidence>
<comment type="subcellular location">
    <subcellularLocation>
        <location evidence="1 12 13">Cytoplasm</location>
    </subcellularLocation>
</comment>
<evidence type="ECO:0000256" key="1">
    <source>
        <dbReference type="ARBA" id="ARBA00004496"/>
    </source>
</evidence>
<dbReference type="HAMAP" id="MF_01410">
    <property type="entry name" value="G6P_isomerase_arch"/>
    <property type="match status" value="1"/>
</dbReference>
<dbReference type="CDD" id="cd02218">
    <property type="entry name" value="cupin_PGI"/>
    <property type="match status" value="1"/>
</dbReference>
<reference evidence="15 16" key="1">
    <citation type="journal article" date="2016" name="Int. J. Syst. Evol. Microbiol.">
        <title>Pseudaminobacter manganicus sp. nov., isolated from sludge of a manganese mine.</title>
        <authorList>
            <person name="Li J."/>
            <person name="Huang J."/>
            <person name="Liao S."/>
            <person name="Wang G."/>
        </authorList>
    </citation>
    <scope>NUCLEOTIDE SEQUENCE [LARGE SCALE GENOMIC DNA]</scope>
    <source>
        <strain evidence="15 16">JH-7</strain>
    </source>
</reference>
<evidence type="ECO:0000256" key="7">
    <source>
        <dbReference type="ARBA" id="ARBA00022723"/>
    </source>
</evidence>
<dbReference type="RefSeq" id="WP_080919845.1">
    <property type="nucleotide sequence ID" value="NZ_MDET01000016.1"/>
</dbReference>
<name>A0A1V8RR25_9HYPH</name>
<dbReference type="SUPFAM" id="SSF51182">
    <property type="entry name" value="RmlC-like cupins"/>
    <property type="match status" value="1"/>
</dbReference>
<dbReference type="UniPathway" id="UPA00109">
    <property type="reaction ID" value="UER00181"/>
</dbReference>
<keyword evidence="8 12" id="KW-0408">Iron</keyword>
<dbReference type="EMBL" id="MDET01000016">
    <property type="protein sequence ID" value="OQM75439.1"/>
    <property type="molecule type" value="Genomic_DNA"/>
</dbReference>
<evidence type="ECO:0000256" key="9">
    <source>
        <dbReference type="ARBA" id="ARBA00023152"/>
    </source>
</evidence>
<evidence type="ECO:0000259" key="14">
    <source>
        <dbReference type="Pfam" id="PF06560"/>
    </source>
</evidence>
<dbReference type="InterPro" id="IPR010551">
    <property type="entry name" value="G6P_isomerase_prok"/>
</dbReference>
<dbReference type="InterPro" id="IPR016758">
    <property type="entry name" value="G6P_isomerase_archaea/bacteria"/>
</dbReference>
<keyword evidence="7 12" id="KW-0479">Metal-binding</keyword>
<keyword evidence="6 12" id="KW-0963">Cytoplasm</keyword>
<feature type="domain" description="Glucose-6-phosphate isomerase prokaryote" evidence="14">
    <location>
        <begin position="28"/>
        <end position="194"/>
    </location>
</feature>
<dbReference type="STRING" id="1873176.BFN67_18360"/>
<dbReference type="EC" id="5.3.1.9" evidence="12"/>
<sequence length="213" mass="23670">MKKHFEPVGCDVDLATGAMTNATGSYEKRFGDLAGLYGDEAAFQRMRAEWGDKVVYAVSDFRPSDRAGDVIFGVTRMVPGKVGDEFFITRGHIHQQTDRPEIYYGQKGKGLMLMESPEGETRIVEIEPLTCCYVPPYWIHRSVNTGPEELVMLFCYPADSGQDYAIIERSGGMRSRILDDGAGGWKVVENPNWRPRDEAALAAVYASSKKDAA</sequence>
<organism evidence="15 16">
    <name type="scientific">Manganibacter manganicus</name>
    <dbReference type="NCBI Taxonomy" id="1873176"/>
    <lineage>
        <taxon>Bacteria</taxon>
        <taxon>Pseudomonadati</taxon>
        <taxon>Pseudomonadota</taxon>
        <taxon>Alphaproteobacteria</taxon>
        <taxon>Hyphomicrobiales</taxon>
        <taxon>Phyllobacteriaceae</taxon>
        <taxon>Manganibacter</taxon>
    </lineage>
</organism>
<feature type="binding site" evidence="12">
    <location>
        <position position="94"/>
    </location>
    <ligand>
        <name>Fe cation</name>
        <dbReference type="ChEBI" id="CHEBI:24875"/>
    </ligand>
</feature>
<evidence type="ECO:0000256" key="12">
    <source>
        <dbReference type="HAMAP-Rule" id="MF_01410"/>
    </source>
</evidence>
<keyword evidence="5 12" id="KW-0312">Gluconeogenesis</keyword>
<evidence type="ECO:0000256" key="6">
    <source>
        <dbReference type="ARBA" id="ARBA00022490"/>
    </source>
</evidence>
<comment type="similarity">
    <text evidence="3 12 13">Belongs to the archaeal-type GPI family.</text>
</comment>
<dbReference type="GO" id="GO:0004347">
    <property type="term" value="F:glucose-6-phosphate isomerase activity"/>
    <property type="evidence" value="ECO:0007669"/>
    <property type="project" value="UniProtKB-UniRule"/>
</dbReference>
<comment type="pathway">
    <text evidence="2 12">Carbohydrate degradation; glycolysis; D-glyceraldehyde 3-phosphate and glycerone phosphate from D-glucose: step 2/4.</text>
</comment>
<protein>
    <recommendedName>
        <fullName evidence="12">Glucose-6-phosphate isomerase</fullName>
        <shortName evidence="12">GPI</shortName>
        <ecNumber evidence="12">5.3.1.9</ecNumber>
    </recommendedName>
    <alternativeName>
        <fullName evidence="12">Phosphoglucose isomerase</fullName>
        <shortName evidence="12">PGI</shortName>
    </alternativeName>
    <alternativeName>
        <fullName evidence="12">Phosphohexose isomerase</fullName>
        <shortName evidence="12">PHI</shortName>
    </alternativeName>
</protein>
<comment type="catalytic activity">
    <reaction evidence="11 12 13">
        <text>alpha-D-glucose 6-phosphate = beta-D-fructose 6-phosphate</text>
        <dbReference type="Rhea" id="RHEA:11816"/>
        <dbReference type="ChEBI" id="CHEBI:57634"/>
        <dbReference type="ChEBI" id="CHEBI:58225"/>
        <dbReference type="EC" id="5.3.1.9"/>
    </reaction>
</comment>
<evidence type="ECO:0000256" key="13">
    <source>
        <dbReference type="PIRNR" id="PIRNR019325"/>
    </source>
</evidence>
<evidence type="ECO:0000313" key="15">
    <source>
        <dbReference type="EMBL" id="OQM75439.1"/>
    </source>
</evidence>
<feature type="binding site" evidence="12">
    <location>
        <position position="101"/>
    </location>
    <ligand>
        <name>Fe cation</name>
        <dbReference type="ChEBI" id="CHEBI:24875"/>
    </ligand>
</feature>
<comment type="subunit">
    <text evidence="4 12 13">Homodimer.</text>
</comment>
<dbReference type="GO" id="GO:0005506">
    <property type="term" value="F:iron ion binding"/>
    <property type="evidence" value="ECO:0007669"/>
    <property type="project" value="UniProtKB-UniRule"/>
</dbReference>
<dbReference type="GO" id="GO:0006094">
    <property type="term" value="P:gluconeogenesis"/>
    <property type="evidence" value="ECO:0007669"/>
    <property type="project" value="UniProtKB-UniRule"/>
</dbReference>
<dbReference type="Pfam" id="PF06560">
    <property type="entry name" value="GPI"/>
    <property type="match status" value="1"/>
</dbReference>
<evidence type="ECO:0000256" key="2">
    <source>
        <dbReference type="ARBA" id="ARBA00004926"/>
    </source>
</evidence>
<dbReference type="InterPro" id="IPR014710">
    <property type="entry name" value="RmlC-like_jellyroll"/>
</dbReference>
<dbReference type="Gene3D" id="2.60.120.10">
    <property type="entry name" value="Jelly Rolls"/>
    <property type="match status" value="1"/>
</dbReference>
<evidence type="ECO:0000256" key="5">
    <source>
        <dbReference type="ARBA" id="ARBA00022432"/>
    </source>
</evidence>
<dbReference type="InterPro" id="IPR011051">
    <property type="entry name" value="RmlC_Cupin_sf"/>
</dbReference>
<proteinExistence type="inferred from homology"/>
<evidence type="ECO:0000256" key="8">
    <source>
        <dbReference type="ARBA" id="ARBA00023004"/>
    </source>
</evidence>
<dbReference type="GO" id="GO:0005737">
    <property type="term" value="C:cytoplasm"/>
    <property type="evidence" value="ECO:0007669"/>
    <property type="project" value="UniProtKB-SubCell"/>
</dbReference>
<keyword evidence="16" id="KW-1185">Reference proteome</keyword>
<dbReference type="OrthoDB" id="5592106at2"/>
<evidence type="ECO:0000256" key="3">
    <source>
        <dbReference type="ARBA" id="ARBA00006542"/>
    </source>
</evidence>
<feature type="binding site" evidence="12">
    <location>
        <position position="140"/>
    </location>
    <ligand>
        <name>Fe cation</name>
        <dbReference type="ChEBI" id="CHEBI:24875"/>
    </ligand>
</feature>
<dbReference type="PIRSF" id="PIRSF019325">
    <property type="entry name" value="Glucose-6-phosphate_isomerase"/>
    <property type="match status" value="1"/>
</dbReference>
<dbReference type="Proteomes" id="UP000191905">
    <property type="component" value="Unassembled WGS sequence"/>
</dbReference>
<evidence type="ECO:0000256" key="10">
    <source>
        <dbReference type="ARBA" id="ARBA00023235"/>
    </source>
</evidence>
<keyword evidence="9 12" id="KW-0324">Glycolysis</keyword>
<feature type="binding site" evidence="12">
    <location>
        <position position="92"/>
    </location>
    <ligand>
        <name>Fe cation</name>
        <dbReference type="ChEBI" id="CHEBI:24875"/>
    </ligand>
</feature>
<comment type="caution">
    <text evidence="15">The sequence shown here is derived from an EMBL/GenBank/DDBJ whole genome shotgun (WGS) entry which is preliminary data.</text>
</comment>
<keyword evidence="10 12" id="KW-0413">Isomerase</keyword>